<comment type="caution">
    <text evidence="9">The sequence shown here is derived from an EMBL/GenBank/DDBJ whole genome shotgun (WGS) entry which is preliminary data.</text>
</comment>
<evidence type="ECO:0000313" key="10">
    <source>
        <dbReference type="Proteomes" id="UP001642360"/>
    </source>
</evidence>
<evidence type="ECO:0000259" key="8">
    <source>
        <dbReference type="Pfam" id="PF00892"/>
    </source>
</evidence>
<evidence type="ECO:0000256" key="5">
    <source>
        <dbReference type="ARBA" id="ARBA00023136"/>
    </source>
</evidence>
<feature type="region of interest" description="Disordered" evidence="7">
    <location>
        <begin position="269"/>
        <end position="304"/>
    </location>
</feature>
<feature type="transmembrane region" description="Helical" evidence="6">
    <location>
        <begin position="127"/>
        <end position="146"/>
    </location>
</feature>
<evidence type="ECO:0000256" key="3">
    <source>
        <dbReference type="ARBA" id="ARBA00022692"/>
    </source>
</evidence>
<feature type="compositionally biased region" description="Polar residues" evidence="7">
    <location>
        <begin position="287"/>
        <end position="296"/>
    </location>
</feature>
<evidence type="ECO:0000256" key="7">
    <source>
        <dbReference type="SAM" id="MobiDB-lite"/>
    </source>
</evidence>
<keyword evidence="10" id="KW-1185">Reference proteome</keyword>
<accession>A0ABC8T0D8</accession>
<dbReference type="EMBL" id="CAUOFW020003525">
    <property type="protein sequence ID" value="CAK9160437.1"/>
    <property type="molecule type" value="Genomic_DNA"/>
</dbReference>
<gene>
    <name evidence="9" type="ORF">ILEXP_LOCUS29203</name>
</gene>
<protein>
    <recommendedName>
        <fullName evidence="6">WAT1-related protein</fullName>
    </recommendedName>
</protein>
<dbReference type="InterPro" id="IPR000620">
    <property type="entry name" value="EamA_dom"/>
</dbReference>
<dbReference type="Pfam" id="PF00892">
    <property type="entry name" value="EamA"/>
    <property type="match status" value="1"/>
</dbReference>
<proteinExistence type="inferred from homology"/>
<evidence type="ECO:0000256" key="1">
    <source>
        <dbReference type="ARBA" id="ARBA00004141"/>
    </source>
</evidence>
<dbReference type="Proteomes" id="UP001642360">
    <property type="component" value="Unassembled WGS sequence"/>
</dbReference>
<feature type="transmembrane region" description="Helical" evidence="6">
    <location>
        <begin position="192"/>
        <end position="212"/>
    </location>
</feature>
<keyword evidence="4 6" id="KW-1133">Transmembrane helix</keyword>
<keyword evidence="3 6" id="KW-0812">Transmembrane</keyword>
<name>A0ABC8T0D8_9AQUA</name>
<dbReference type="PANTHER" id="PTHR31218">
    <property type="entry name" value="WAT1-RELATED PROTEIN"/>
    <property type="match status" value="1"/>
</dbReference>
<comment type="similarity">
    <text evidence="2 6">Belongs to the drug/metabolite transporter (DMT) superfamily. Plant drug/metabolite exporter (P-DME) (TC 2.A.7.4) family.</text>
</comment>
<feature type="transmembrane region" description="Helical" evidence="6">
    <location>
        <begin position="46"/>
        <end position="64"/>
    </location>
</feature>
<feature type="compositionally biased region" description="Low complexity" evidence="7">
    <location>
        <begin position="269"/>
        <end position="279"/>
    </location>
</feature>
<evidence type="ECO:0000313" key="9">
    <source>
        <dbReference type="EMBL" id="CAK9160437.1"/>
    </source>
</evidence>
<reference evidence="9 10" key="1">
    <citation type="submission" date="2024-02" db="EMBL/GenBank/DDBJ databases">
        <authorList>
            <person name="Vignale AGUSTIN F."/>
            <person name="Sosa J E."/>
            <person name="Modenutti C."/>
        </authorList>
    </citation>
    <scope>NUCLEOTIDE SEQUENCE [LARGE SCALE GENOMIC DNA]</scope>
</reference>
<evidence type="ECO:0000256" key="2">
    <source>
        <dbReference type="ARBA" id="ARBA00007635"/>
    </source>
</evidence>
<feature type="domain" description="EamA" evidence="8">
    <location>
        <begin position="97"/>
        <end position="235"/>
    </location>
</feature>
<feature type="transmembrane region" description="Helical" evidence="6">
    <location>
        <begin position="166"/>
        <end position="185"/>
    </location>
</feature>
<feature type="transmembrane region" description="Helical" evidence="6">
    <location>
        <begin position="96"/>
        <end position="115"/>
    </location>
</feature>
<feature type="transmembrane region" description="Helical" evidence="6">
    <location>
        <begin position="12"/>
        <end position="34"/>
    </location>
</feature>
<sequence length="304" mass="33083">MYIQSLALTSATFASATTNLIPVITFVLAISFRLERLGWATPAGKAKVLGTLMGIGGAMLLTFYKGVDINIWKTHVDLLHNSQHHGGHVAETHHRVLGSLLALGSCICYALWLILQAKMSEQYPCPYSSTALMSLMGSIQGVVFALCTERDWGKWKLGWNIRLLTVAYSGILGSGLMFTFIAWCVRMRGPLFVSIFNPMMLVLVAIAGSLVLDEKLHLGSVLGAILIVCGLYVVLWGKRKEMKRISQLMPEIMNSSTAGDSETIHIAITSSTSQNNSNSSDRRSNTMGVSQNSNLKADNDEAGL</sequence>
<dbReference type="InterPro" id="IPR030184">
    <property type="entry name" value="WAT1-related"/>
</dbReference>
<evidence type="ECO:0000256" key="4">
    <source>
        <dbReference type="ARBA" id="ARBA00022989"/>
    </source>
</evidence>
<evidence type="ECO:0000256" key="6">
    <source>
        <dbReference type="RuleBase" id="RU363077"/>
    </source>
</evidence>
<comment type="subcellular location">
    <subcellularLocation>
        <location evidence="1 6">Membrane</location>
        <topology evidence="1 6">Multi-pass membrane protein</topology>
    </subcellularLocation>
</comment>
<feature type="transmembrane region" description="Helical" evidence="6">
    <location>
        <begin position="218"/>
        <end position="237"/>
    </location>
</feature>
<dbReference type="SUPFAM" id="SSF103481">
    <property type="entry name" value="Multidrug resistance efflux transporter EmrE"/>
    <property type="match status" value="1"/>
</dbReference>
<organism evidence="9 10">
    <name type="scientific">Ilex paraguariensis</name>
    <name type="common">yerba mate</name>
    <dbReference type="NCBI Taxonomy" id="185542"/>
    <lineage>
        <taxon>Eukaryota</taxon>
        <taxon>Viridiplantae</taxon>
        <taxon>Streptophyta</taxon>
        <taxon>Embryophyta</taxon>
        <taxon>Tracheophyta</taxon>
        <taxon>Spermatophyta</taxon>
        <taxon>Magnoliopsida</taxon>
        <taxon>eudicotyledons</taxon>
        <taxon>Gunneridae</taxon>
        <taxon>Pentapetalae</taxon>
        <taxon>asterids</taxon>
        <taxon>campanulids</taxon>
        <taxon>Aquifoliales</taxon>
        <taxon>Aquifoliaceae</taxon>
        <taxon>Ilex</taxon>
    </lineage>
</organism>
<dbReference type="AlphaFoldDB" id="A0ABC8T0D8"/>
<keyword evidence="5 6" id="KW-0472">Membrane</keyword>
<dbReference type="InterPro" id="IPR037185">
    <property type="entry name" value="EmrE-like"/>
</dbReference>
<dbReference type="GO" id="GO:0016020">
    <property type="term" value="C:membrane"/>
    <property type="evidence" value="ECO:0007669"/>
    <property type="project" value="UniProtKB-SubCell"/>
</dbReference>